<dbReference type="OrthoDB" id="5186357at2"/>
<dbReference type="Proteomes" id="UP000006461">
    <property type="component" value="Chromosome"/>
</dbReference>
<evidence type="ECO:0000313" key="1">
    <source>
        <dbReference type="EMBL" id="CCH89115.1"/>
    </source>
</evidence>
<reference evidence="1 2" key="1">
    <citation type="journal article" date="2012" name="J. Bacteriol.">
        <title>Genome Sequence of Radiation-Resistant Modestobacter marinus Strain BC501, a Representative Actinobacterium That Thrives on Calcareous Stone Surfaces.</title>
        <authorList>
            <person name="Normand P."/>
            <person name="Gury J."/>
            <person name="Pujic P."/>
            <person name="Chouaia B."/>
            <person name="Crotti E."/>
            <person name="Brusetti L."/>
            <person name="Daffonchio D."/>
            <person name="Vacherie B."/>
            <person name="Barbe V."/>
            <person name="Medigue C."/>
            <person name="Calteau A."/>
            <person name="Ghodhbane-Gtari F."/>
            <person name="Essoussi I."/>
            <person name="Nouioui I."/>
            <person name="Abbassi-Ghozzi I."/>
            <person name="Gtari M."/>
        </authorList>
    </citation>
    <scope>NUCLEOTIDE SEQUENCE [LARGE SCALE GENOMIC DNA]</scope>
    <source>
        <strain evidence="2">BC 501</strain>
    </source>
</reference>
<evidence type="ECO:0000313" key="2">
    <source>
        <dbReference type="Proteomes" id="UP000006461"/>
    </source>
</evidence>
<dbReference type="HOGENOM" id="CLU_1803985_0_0_11"/>
<proteinExistence type="predicted"/>
<protein>
    <submittedName>
        <fullName evidence="1">Uncharacterized protein</fullName>
    </submittedName>
</protein>
<dbReference type="AlphaFoldDB" id="I4F0F2"/>
<dbReference type="STRING" id="477641.MODMU_3705"/>
<dbReference type="KEGG" id="mmar:MODMU_3705"/>
<accession>I4F0F2</accession>
<keyword evidence="2" id="KW-1185">Reference proteome</keyword>
<organism evidence="1 2">
    <name type="scientific">Modestobacter italicus (strain DSM 44449 / CECT 9708 / BC 501)</name>
    <dbReference type="NCBI Taxonomy" id="2732864"/>
    <lineage>
        <taxon>Bacteria</taxon>
        <taxon>Bacillati</taxon>
        <taxon>Actinomycetota</taxon>
        <taxon>Actinomycetes</taxon>
        <taxon>Geodermatophilales</taxon>
        <taxon>Geodermatophilaceae</taxon>
        <taxon>Modestobacter</taxon>
    </lineage>
</organism>
<gene>
    <name evidence="1" type="ordered locus">MODMU_3705</name>
</gene>
<name>I4F0F2_MODI5</name>
<sequence length="148" mass="15454">MSSGEQRIARDEACLVGSAAQPQQVSRSTEHQSSGRAASRQCACAALVAAHGGETHELLTDVADLLQASVAYVDRLTVEAHLERPLSTTEWTAVAACFTAMSFDEHVGDAGSLRTDWIDGILLLAGIEGASDDGRSLGSSAGAGRRWA</sequence>
<dbReference type="EMBL" id="FO203431">
    <property type="protein sequence ID" value="CCH89115.1"/>
    <property type="molecule type" value="Genomic_DNA"/>
</dbReference>